<dbReference type="EMBL" id="CAMKVN010002518">
    <property type="protein sequence ID" value="CAI2181422.1"/>
    <property type="molecule type" value="Genomic_DNA"/>
</dbReference>
<protein>
    <submittedName>
        <fullName evidence="2">15185_t:CDS:1</fullName>
    </submittedName>
</protein>
<evidence type="ECO:0000313" key="2">
    <source>
        <dbReference type="EMBL" id="CAI2181422.1"/>
    </source>
</evidence>
<accession>A0A9W4SUJ6</accession>
<organism evidence="2 3">
    <name type="scientific">Funneliformis geosporum</name>
    <dbReference type="NCBI Taxonomy" id="1117311"/>
    <lineage>
        <taxon>Eukaryota</taxon>
        <taxon>Fungi</taxon>
        <taxon>Fungi incertae sedis</taxon>
        <taxon>Mucoromycota</taxon>
        <taxon>Glomeromycotina</taxon>
        <taxon>Glomeromycetes</taxon>
        <taxon>Glomerales</taxon>
        <taxon>Glomeraceae</taxon>
        <taxon>Funneliformis</taxon>
    </lineage>
</organism>
<keyword evidence="1" id="KW-0175">Coiled coil</keyword>
<sequence>MEIDYFDSAKLYQFLSSMTKKVRRSIYIYDENEENRHPKQPEYREFIDNKLNGKEISELFFDNRILTTPPRKQTLLEMYQASHEAYKLISLDLRNEEKLLRDALLEKDALALEVQNLSDTKLTYFLELRITRRKFNELENTAELFYLTKKQKLYDAEIERLQARISELERQLAQEYEGINLLAKKDKKIEKLKQRLNNKSKKIARIHQYYQNQKQKLSQKLLNQIQRLAGKVTYYEEQDNNLRSTILELQTQIKNHRCPPSVINQVNCSHSDYQQIKQDKDNYYQQLIEKERIIAQQKQRITELENPPPVVLSEEIKQSNIRSLKEILNIPLPTATESLINTSANYGTIVQIREKLIKEKLKTGQQEIQSLSEQKKTLQN</sequence>
<feature type="coiled-coil region" evidence="1">
    <location>
        <begin position="93"/>
        <end position="120"/>
    </location>
</feature>
<feature type="coiled-coil region" evidence="1">
    <location>
        <begin position="151"/>
        <end position="202"/>
    </location>
</feature>
<proteinExistence type="predicted"/>
<dbReference type="GO" id="GO:0016032">
    <property type="term" value="P:viral process"/>
    <property type="evidence" value="ECO:0007669"/>
    <property type="project" value="InterPro"/>
</dbReference>
<name>A0A9W4SUJ6_9GLOM</name>
<dbReference type="Pfam" id="PF04508">
    <property type="entry name" value="Pox_A_type_inc"/>
    <property type="match status" value="1"/>
</dbReference>
<keyword evidence="3" id="KW-1185">Reference proteome</keyword>
<dbReference type="InterPro" id="IPR007596">
    <property type="entry name" value="Pox_A_type_inc"/>
</dbReference>
<dbReference type="AlphaFoldDB" id="A0A9W4SUJ6"/>
<evidence type="ECO:0000256" key="1">
    <source>
        <dbReference type="SAM" id="Coils"/>
    </source>
</evidence>
<gene>
    <name evidence="2" type="ORF">FWILDA_LOCUS10077</name>
</gene>
<evidence type="ECO:0000313" key="3">
    <source>
        <dbReference type="Proteomes" id="UP001153678"/>
    </source>
</evidence>
<dbReference type="Proteomes" id="UP001153678">
    <property type="component" value="Unassembled WGS sequence"/>
</dbReference>
<reference evidence="2" key="1">
    <citation type="submission" date="2022-08" db="EMBL/GenBank/DDBJ databases">
        <authorList>
            <person name="Kallberg Y."/>
            <person name="Tangrot J."/>
            <person name="Rosling A."/>
        </authorList>
    </citation>
    <scope>NUCLEOTIDE SEQUENCE</scope>
    <source>
        <strain evidence="2">Wild A</strain>
    </source>
</reference>
<dbReference type="OrthoDB" id="2445683at2759"/>
<comment type="caution">
    <text evidence="2">The sequence shown here is derived from an EMBL/GenBank/DDBJ whole genome shotgun (WGS) entry which is preliminary data.</text>
</comment>